<organism evidence="2 3">
    <name type="scientific">Ranitomeya imitator</name>
    <name type="common">mimic poison frog</name>
    <dbReference type="NCBI Taxonomy" id="111125"/>
    <lineage>
        <taxon>Eukaryota</taxon>
        <taxon>Metazoa</taxon>
        <taxon>Chordata</taxon>
        <taxon>Craniata</taxon>
        <taxon>Vertebrata</taxon>
        <taxon>Euteleostomi</taxon>
        <taxon>Amphibia</taxon>
        <taxon>Batrachia</taxon>
        <taxon>Anura</taxon>
        <taxon>Neobatrachia</taxon>
        <taxon>Hyloidea</taxon>
        <taxon>Dendrobatidae</taxon>
        <taxon>Dendrobatinae</taxon>
        <taxon>Ranitomeya</taxon>
    </lineage>
</organism>
<evidence type="ECO:0000256" key="1">
    <source>
        <dbReference type="SAM" id="MobiDB-lite"/>
    </source>
</evidence>
<dbReference type="EMBL" id="CAUEEQ010028707">
    <property type="protein sequence ID" value="CAJ0948614.1"/>
    <property type="molecule type" value="Genomic_DNA"/>
</dbReference>
<accession>A0ABN9LR88</accession>
<evidence type="ECO:0000313" key="3">
    <source>
        <dbReference type="Proteomes" id="UP001176940"/>
    </source>
</evidence>
<keyword evidence="3" id="KW-1185">Reference proteome</keyword>
<gene>
    <name evidence="2" type="ORF">RIMI_LOCUS12219881</name>
</gene>
<comment type="caution">
    <text evidence="2">The sequence shown here is derived from an EMBL/GenBank/DDBJ whole genome shotgun (WGS) entry which is preliminary data.</text>
</comment>
<feature type="region of interest" description="Disordered" evidence="1">
    <location>
        <begin position="19"/>
        <end position="45"/>
    </location>
</feature>
<evidence type="ECO:0000313" key="2">
    <source>
        <dbReference type="EMBL" id="CAJ0948614.1"/>
    </source>
</evidence>
<reference evidence="2" key="1">
    <citation type="submission" date="2023-07" db="EMBL/GenBank/DDBJ databases">
        <authorList>
            <person name="Stuckert A."/>
        </authorList>
    </citation>
    <scope>NUCLEOTIDE SEQUENCE</scope>
</reference>
<name>A0ABN9LR88_9NEOB</name>
<proteinExistence type="predicted"/>
<protein>
    <submittedName>
        <fullName evidence="2">Uncharacterized protein</fullName>
    </submittedName>
</protein>
<dbReference type="Proteomes" id="UP001176940">
    <property type="component" value="Unassembled WGS sequence"/>
</dbReference>
<sequence length="268" mass="31010">MLGRSYRVATSQRAQRWRRRDRACAKTLDAGSQRKKQQSGEERDRECAAGWKKMGKVFILLRHNPPITDNQKIFGSSPSGQIQQLSNVKSWQLFKAPRKCVESLLHTCHLAAASTPKIHVPTWTSSLEYPPHQEFHQQLCQYEDHALRMIHEYFQDDLLHILENMHITSLLSELHARNLPDVTKYQCLENDRKTLARTLLQDIYQRGREAVIGLWVSLDVLRSRHGSPILDAVLDELRHRGDTLVEQIILDKYGHTLTSEIEGKNYSI</sequence>